<dbReference type="InterPro" id="IPR013106">
    <property type="entry name" value="Ig_V-set"/>
</dbReference>
<keyword evidence="8" id="KW-0675">Receptor</keyword>
<keyword evidence="9" id="KW-0325">Glycoprotein</keyword>
<dbReference type="AlphaFoldDB" id="A0A3P9D2N5"/>
<dbReference type="Pfam" id="PF07686">
    <property type="entry name" value="V-set"/>
    <property type="match status" value="1"/>
</dbReference>
<keyword evidence="13" id="KW-1185">Reference proteome</keyword>
<keyword evidence="2" id="KW-1003">Cell membrane</keyword>
<dbReference type="GeneTree" id="ENSGT01140000282654"/>
<evidence type="ECO:0000256" key="10">
    <source>
        <dbReference type="ARBA" id="ARBA00023319"/>
    </source>
</evidence>
<dbReference type="PROSITE" id="PS50835">
    <property type="entry name" value="IG_LIKE"/>
    <property type="match status" value="1"/>
</dbReference>
<keyword evidence="7" id="KW-1015">Disulfide bond</keyword>
<dbReference type="InterPro" id="IPR036179">
    <property type="entry name" value="Ig-like_dom_sf"/>
</dbReference>
<dbReference type="InterPro" id="IPR007110">
    <property type="entry name" value="Ig-like_dom"/>
</dbReference>
<evidence type="ECO:0000256" key="3">
    <source>
        <dbReference type="ARBA" id="ARBA00022692"/>
    </source>
</evidence>
<keyword evidence="3" id="KW-0812">Transmembrane</keyword>
<keyword evidence="5" id="KW-1133">Transmembrane helix</keyword>
<dbReference type="Gene3D" id="2.60.40.10">
    <property type="entry name" value="Immunoglobulins"/>
    <property type="match status" value="1"/>
</dbReference>
<dbReference type="Proteomes" id="UP000265160">
    <property type="component" value="Unplaced"/>
</dbReference>
<name>A0A3P9D2N5_9CICH</name>
<evidence type="ECO:0000256" key="5">
    <source>
        <dbReference type="ARBA" id="ARBA00022989"/>
    </source>
</evidence>
<dbReference type="GO" id="GO:0042130">
    <property type="term" value="P:negative regulation of T cell proliferation"/>
    <property type="evidence" value="ECO:0007669"/>
    <property type="project" value="TreeGrafter"/>
</dbReference>
<dbReference type="GO" id="GO:0071222">
    <property type="term" value="P:cellular response to lipopolysaccharide"/>
    <property type="evidence" value="ECO:0007669"/>
    <property type="project" value="TreeGrafter"/>
</dbReference>
<dbReference type="SUPFAM" id="SSF48726">
    <property type="entry name" value="Immunoglobulin"/>
    <property type="match status" value="1"/>
</dbReference>
<evidence type="ECO:0000313" key="12">
    <source>
        <dbReference type="Ensembl" id="ENSMZEP00005028838.1"/>
    </source>
</evidence>
<evidence type="ECO:0000256" key="4">
    <source>
        <dbReference type="ARBA" id="ARBA00022729"/>
    </source>
</evidence>
<evidence type="ECO:0000256" key="2">
    <source>
        <dbReference type="ARBA" id="ARBA00022475"/>
    </source>
</evidence>
<dbReference type="InterPro" id="IPR013783">
    <property type="entry name" value="Ig-like_fold"/>
</dbReference>
<dbReference type="Ensembl" id="ENSMZET00005029750.1">
    <property type="protein sequence ID" value="ENSMZEP00005028838.1"/>
    <property type="gene ID" value="ENSMZEG00005021522.1"/>
</dbReference>
<evidence type="ECO:0000256" key="9">
    <source>
        <dbReference type="ARBA" id="ARBA00023180"/>
    </source>
</evidence>
<keyword evidence="6" id="KW-0472">Membrane</keyword>
<organism evidence="12 13">
    <name type="scientific">Maylandia zebra</name>
    <name type="common">zebra mbuna</name>
    <dbReference type="NCBI Taxonomy" id="106582"/>
    <lineage>
        <taxon>Eukaryota</taxon>
        <taxon>Metazoa</taxon>
        <taxon>Chordata</taxon>
        <taxon>Craniata</taxon>
        <taxon>Vertebrata</taxon>
        <taxon>Euteleostomi</taxon>
        <taxon>Actinopterygii</taxon>
        <taxon>Neopterygii</taxon>
        <taxon>Teleostei</taxon>
        <taxon>Neoteleostei</taxon>
        <taxon>Acanthomorphata</taxon>
        <taxon>Ovalentaria</taxon>
        <taxon>Cichlomorphae</taxon>
        <taxon>Cichliformes</taxon>
        <taxon>Cichlidae</taxon>
        <taxon>African cichlids</taxon>
        <taxon>Pseudocrenilabrinae</taxon>
        <taxon>Haplochromini</taxon>
        <taxon>Maylandia</taxon>
        <taxon>Maylandia zebra complex</taxon>
    </lineage>
</organism>
<evidence type="ECO:0000256" key="7">
    <source>
        <dbReference type="ARBA" id="ARBA00023157"/>
    </source>
</evidence>
<dbReference type="GO" id="GO:0006955">
    <property type="term" value="P:immune response"/>
    <property type="evidence" value="ECO:0007669"/>
    <property type="project" value="TreeGrafter"/>
</dbReference>
<dbReference type="PANTHER" id="PTHR25466">
    <property type="entry name" value="T-LYMPHOCYTE ACTIVATION ANTIGEN"/>
    <property type="match status" value="1"/>
</dbReference>
<dbReference type="InterPro" id="IPR051713">
    <property type="entry name" value="T-cell_Activation_Regulation"/>
</dbReference>
<dbReference type="GO" id="GO:0009897">
    <property type="term" value="C:external side of plasma membrane"/>
    <property type="evidence" value="ECO:0007669"/>
    <property type="project" value="TreeGrafter"/>
</dbReference>
<evidence type="ECO:0000256" key="6">
    <source>
        <dbReference type="ARBA" id="ARBA00023136"/>
    </source>
</evidence>
<dbReference type="GO" id="GO:0031295">
    <property type="term" value="P:T cell costimulation"/>
    <property type="evidence" value="ECO:0007669"/>
    <property type="project" value="TreeGrafter"/>
</dbReference>
<evidence type="ECO:0000256" key="1">
    <source>
        <dbReference type="ARBA" id="ARBA00004251"/>
    </source>
</evidence>
<comment type="subcellular location">
    <subcellularLocation>
        <location evidence="1">Cell membrane</location>
        <topology evidence="1">Single-pass type I membrane protein</topology>
    </subcellularLocation>
</comment>
<evidence type="ECO:0000313" key="13">
    <source>
        <dbReference type="Proteomes" id="UP000265160"/>
    </source>
</evidence>
<proteinExistence type="predicted"/>
<dbReference type="SMART" id="SM00406">
    <property type="entry name" value="IGv"/>
    <property type="match status" value="1"/>
</dbReference>
<evidence type="ECO:0000259" key="11">
    <source>
        <dbReference type="PROSITE" id="PS50835"/>
    </source>
</evidence>
<sequence length="141" mass="15660">PACWTPYHMLAEMCQVEVEEGAESVQLPFRTTQNLPEDATVEWVRYDPEPVIDVHVYQNDQNQRYSGRTSMKADALETGDLSLNLTNLQLSDSATYTCSVRDFGDELSRSQIHDGGSVSVAPSNNVTVLACLMFVAVLVFI</sequence>
<evidence type="ECO:0000256" key="8">
    <source>
        <dbReference type="ARBA" id="ARBA00023170"/>
    </source>
</evidence>
<keyword evidence="10" id="KW-0393">Immunoglobulin domain</keyword>
<dbReference type="GO" id="GO:0042102">
    <property type="term" value="P:positive regulation of T cell proliferation"/>
    <property type="evidence" value="ECO:0007669"/>
    <property type="project" value="TreeGrafter"/>
</dbReference>
<dbReference type="PANTHER" id="PTHR25466:SF14">
    <property type="entry name" value="BUTYROPHILIN SUBFAMILY 2 MEMBER A2-LIKE-RELATED"/>
    <property type="match status" value="1"/>
</dbReference>
<keyword evidence="4" id="KW-0732">Signal</keyword>
<reference evidence="12" key="2">
    <citation type="submission" date="2025-09" db="UniProtKB">
        <authorList>
            <consortium name="Ensembl"/>
        </authorList>
    </citation>
    <scope>IDENTIFICATION</scope>
</reference>
<feature type="domain" description="Ig-like" evidence="11">
    <location>
        <begin position="6"/>
        <end position="119"/>
    </location>
</feature>
<protein>
    <recommendedName>
        <fullName evidence="11">Ig-like domain-containing protein</fullName>
    </recommendedName>
</protein>
<reference evidence="12" key="1">
    <citation type="submission" date="2025-08" db="UniProtKB">
        <authorList>
            <consortium name="Ensembl"/>
        </authorList>
    </citation>
    <scope>IDENTIFICATION</scope>
</reference>
<accession>A0A3P9D2N5</accession>
<dbReference type="GO" id="GO:0007166">
    <property type="term" value="P:cell surface receptor signaling pathway"/>
    <property type="evidence" value="ECO:0007669"/>
    <property type="project" value="TreeGrafter"/>
</dbReference>